<reference evidence="6" key="1">
    <citation type="journal article" date="2019" name="Int. J. Syst. Evol. Microbiol.">
        <title>The Global Catalogue of Microorganisms (GCM) 10K type strain sequencing project: providing services to taxonomists for standard genome sequencing and annotation.</title>
        <authorList>
            <consortium name="The Broad Institute Genomics Platform"/>
            <consortium name="The Broad Institute Genome Sequencing Center for Infectious Disease"/>
            <person name="Wu L."/>
            <person name="Ma J."/>
        </authorList>
    </citation>
    <scope>NUCLEOTIDE SEQUENCE [LARGE SCALE GENOMIC DNA]</scope>
    <source>
        <strain evidence="6">YJ-61-S</strain>
    </source>
</reference>
<dbReference type="Gene3D" id="1.10.10.10">
    <property type="entry name" value="Winged helix-like DNA-binding domain superfamily/Winged helix DNA-binding domain"/>
    <property type="match status" value="1"/>
</dbReference>
<keyword evidence="6" id="KW-1185">Reference proteome</keyword>
<dbReference type="InterPro" id="IPR018490">
    <property type="entry name" value="cNMP-bd_dom_sf"/>
</dbReference>
<dbReference type="SMART" id="SM00419">
    <property type="entry name" value="HTH_CRP"/>
    <property type="match status" value="1"/>
</dbReference>
<evidence type="ECO:0000256" key="3">
    <source>
        <dbReference type="ARBA" id="ARBA00023163"/>
    </source>
</evidence>
<dbReference type="InterPro" id="IPR036390">
    <property type="entry name" value="WH_DNA-bd_sf"/>
</dbReference>
<evidence type="ECO:0000256" key="1">
    <source>
        <dbReference type="ARBA" id="ARBA00023015"/>
    </source>
</evidence>
<dbReference type="Pfam" id="PF13545">
    <property type="entry name" value="HTH_Crp_2"/>
    <property type="match status" value="1"/>
</dbReference>
<comment type="caution">
    <text evidence="5">The sequence shown here is derived from an EMBL/GenBank/DDBJ whole genome shotgun (WGS) entry which is preliminary data.</text>
</comment>
<dbReference type="Gene3D" id="2.60.120.10">
    <property type="entry name" value="Jelly Rolls"/>
    <property type="match status" value="1"/>
</dbReference>
<protein>
    <submittedName>
        <fullName evidence="5">Crp/Fnr family transcriptional regulator</fullName>
    </submittedName>
</protein>
<dbReference type="InterPro" id="IPR036388">
    <property type="entry name" value="WH-like_DNA-bd_sf"/>
</dbReference>
<keyword evidence="1" id="KW-0805">Transcription regulation</keyword>
<feature type="domain" description="HTH crp-type" evidence="4">
    <location>
        <begin position="147"/>
        <end position="210"/>
    </location>
</feature>
<name>A0ABV9HYN5_9FLAO</name>
<accession>A0ABV9HYN5</accession>
<dbReference type="EMBL" id="JBHSFV010000008">
    <property type="protein sequence ID" value="MFC4634963.1"/>
    <property type="molecule type" value="Genomic_DNA"/>
</dbReference>
<dbReference type="SUPFAM" id="SSF46785">
    <property type="entry name" value="Winged helix' DNA-binding domain"/>
    <property type="match status" value="1"/>
</dbReference>
<evidence type="ECO:0000313" key="6">
    <source>
        <dbReference type="Proteomes" id="UP001596043"/>
    </source>
</evidence>
<dbReference type="SUPFAM" id="SSF51206">
    <property type="entry name" value="cAMP-binding domain-like"/>
    <property type="match status" value="1"/>
</dbReference>
<dbReference type="Proteomes" id="UP001596043">
    <property type="component" value="Unassembled WGS sequence"/>
</dbReference>
<evidence type="ECO:0000256" key="2">
    <source>
        <dbReference type="ARBA" id="ARBA00023125"/>
    </source>
</evidence>
<dbReference type="Pfam" id="PF00027">
    <property type="entry name" value="cNMP_binding"/>
    <property type="match status" value="1"/>
</dbReference>
<dbReference type="InterPro" id="IPR000595">
    <property type="entry name" value="cNMP-bd_dom"/>
</dbReference>
<keyword evidence="3" id="KW-0804">Transcription</keyword>
<dbReference type="InterPro" id="IPR014710">
    <property type="entry name" value="RmlC-like_jellyroll"/>
</dbReference>
<sequence>MISKALDTYFPKLVTMPALKQDIMAISTMVTLDAGTVILKQGAYVKVIPLLISGLAKVFKEDEDGHEVLLYYIKPGESCVMSVLSMSRNGSSQVKAIIEEKAEIVVIPVDKVMVIAKKYPKWNEFIYDLFNIKFEELLTVIQILTFSNKDIRLLEYLKKEVVLKKNTVLHTTHQQIAIELGSSREVISRLLKKLENEGAIILKQGSIEVL</sequence>
<evidence type="ECO:0000313" key="5">
    <source>
        <dbReference type="EMBL" id="MFC4634963.1"/>
    </source>
</evidence>
<dbReference type="CDD" id="cd00038">
    <property type="entry name" value="CAP_ED"/>
    <property type="match status" value="1"/>
</dbReference>
<dbReference type="PRINTS" id="PR00034">
    <property type="entry name" value="HTHCRP"/>
</dbReference>
<gene>
    <name evidence="5" type="ORF">ACFO3O_13665</name>
</gene>
<keyword evidence="2" id="KW-0238">DNA-binding</keyword>
<dbReference type="RefSeq" id="WP_379979727.1">
    <property type="nucleotide sequence ID" value="NZ_JBHSFV010000008.1"/>
</dbReference>
<dbReference type="InterPro" id="IPR012318">
    <property type="entry name" value="HTH_CRP"/>
</dbReference>
<organism evidence="5 6">
    <name type="scientific">Dokdonia ponticola</name>
    <dbReference type="NCBI Taxonomy" id="2041041"/>
    <lineage>
        <taxon>Bacteria</taxon>
        <taxon>Pseudomonadati</taxon>
        <taxon>Bacteroidota</taxon>
        <taxon>Flavobacteriia</taxon>
        <taxon>Flavobacteriales</taxon>
        <taxon>Flavobacteriaceae</taxon>
        <taxon>Dokdonia</taxon>
    </lineage>
</organism>
<evidence type="ECO:0000259" key="4">
    <source>
        <dbReference type="PROSITE" id="PS51063"/>
    </source>
</evidence>
<dbReference type="PROSITE" id="PS51063">
    <property type="entry name" value="HTH_CRP_2"/>
    <property type="match status" value="1"/>
</dbReference>
<proteinExistence type="predicted"/>